<dbReference type="Gene3D" id="2.70.98.60">
    <property type="entry name" value="alpha-galactosidase from lactobacil brevis"/>
    <property type="match status" value="1"/>
</dbReference>
<dbReference type="Proteomes" id="UP000564629">
    <property type="component" value="Unassembled WGS sequence"/>
</dbReference>
<dbReference type="PANTHER" id="PTHR43053:SF3">
    <property type="entry name" value="ALPHA-GALACTOSIDASE C-RELATED"/>
    <property type="match status" value="1"/>
</dbReference>
<evidence type="ECO:0000313" key="4">
    <source>
        <dbReference type="EMBL" id="MBB5473457.1"/>
    </source>
</evidence>
<accession>A0A511F7I6</accession>
<evidence type="ECO:0000256" key="2">
    <source>
        <dbReference type="ARBA" id="ARBA00023295"/>
    </source>
</evidence>
<comment type="caution">
    <text evidence="3">The sequence shown here is derived from an EMBL/GenBank/DDBJ whole genome shotgun (WGS) entry which is preliminary data.</text>
</comment>
<dbReference type="SUPFAM" id="SSF51445">
    <property type="entry name" value="(Trans)glycosidases"/>
    <property type="match status" value="1"/>
</dbReference>
<dbReference type="GO" id="GO:0004557">
    <property type="term" value="F:alpha-galactosidase activity"/>
    <property type="evidence" value="ECO:0007669"/>
    <property type="project" value="UniProtKB-EC"/>
</dbReference>
<dbReference type="GO" id="GO:0016052">
    <property type="term" value="P:carbohydrate catabolic process"/>
    <property type="evidence" value="ECO:0007669"/>
    <property type="project" value="InterPro"/>
</dbReference>
<dbReference type="OrthoDB" id="9758822at2"/>
<reference evidence="3 5" key="1">
    <citation type="submission" date="2019-07" db="EMBL/GenBank/DDBJ databases">
        <title>Whole genome shotgun sequence of Cellulomonas hominis NBRC 16055.</title>
        <authorList>
            <person name="Hosoyama A."/>
            <person name="Uohara A."/>
            <person name="Ohji S."/>
            <person name="Ichikawa N."/>
        </authorList>
    </citation>
    <scope>NUCLEOTIDE SEQUENCE [LARGE SCALE GENOMIC DNA]</scope>
    <source>
        <strain evidence="3 5">NBRC 16055</strain>
    </source>
</reference>
<sequence>MVDHPAPATAEASTTVGLAHPALRAWGTDSLGLAFTHGPDAPVVVAAVRGSLADAEAVADDAALVPATQPLVEVLAVGHGRRHANLRNTATAVGARLRHAGHREEQDGPWRVLHVDQRDDATGLEVRTTLRTPAAGRPSLQAWTTVRNAGEQPVALQAVSTLVLGHPLGAGAGPRDVVTVEGRNEWVGEGRWEVTPLRGQSGLPWLDLDAHQHQDGRGSRAVVSGGTWSSGDRAPAGALGVDAAGTSGRALAWEVEHNGAWRAEVGERVGAAPAGRGELVLGLLGPTDADHQWLTVLGPGESFTSVPASVAFSDAGWQGAVQELTRHRRLLRTGPAEPEGRWLVFNDYMNTLMGDPTTEKLLPLVDAAAAAGAEYFCIDAGWYDDGFDWWDSVGEWQPSTRRFGAAGLGAVLDRIREAGMVPGLWLEPEVVGRRSPVADALPADAFLQRAGRRVLEQDRYLLDLRHPAARAHLDAVVDRLVRDLGVGYFKLDYNVTPGPGSDLGADSAGAGLLAHNRAHLAWLDGVRRRHPHVVLENCASGAMRADYALLARLHLQSTSDQQNPVLYPPIAAAAPMQVLPEQAGNWAYPQPGMTDEEIVFTLCTGLSGRLYLSGHLDEMSAPQLALVREAVDVALARRAADETAVPFWPLGLPAWEDPWVVSGLRAGDESWVTLWWRGDGPGSVLLDLPAGDLATAFPSAADAPGGRRWDVRRRDDGRVEVAVDGPGPSARLLRVRP</sequence>
<gene>
    <name evidence="3" type="ORF">CHO01_03770</name>
    <name evidence="4" type="ORF">HNR08_002193</name>
</gene>
<keyword evidence="5" id="KW-1185">Reference proteome</keyword>
<proteinExistence type="predicted"/>
<organism evidence="3 5">
    <name type="scientific">Cellulomonas hominis</name>
    <dbReference type="NCBI Taxonomy" id="156981"/>
    <lineage>
        <taxon>Bacteria</taxon>
        <taxon>Bacillati</taxon>
        <taxon>Actinomycetota</taxon>
        <taxon>Actinomycetes</taxon>
        <taxon>Micrococcales</taxon>
        <taxon>Cellulomonadaceae</taxon>
        <taxon>Cellulomonas</taxon>
    </lineage>
</organism>
<keyword evidence="2 4" id="KW-0326">Glycosidase</keyword>
<dbReference type="Gene3D" id="3.20.20.70">
    <property type="entry name" value="Aldolase class I"/>
    <property type="match status" value="1"/>
</dbReference>
<dbReference type="Pfam" id="PF02065">
    <property type="entry name" value="Melibiase"/>
    <property type="match status" value="1"/>
</dbReference>
<name>A0A511F7I6_9CELL</name>
<dbReference type="InterPro" id="IPR017853">
    <property type="entry name" value="GH"/>
</dbReference>
<dbReference type="EMBL" id="JACHDN010000001">
    <property type="protein sequence ID" value="MBB5473457.1"/>
    <property type="molecule type" value="Genomic_DNA"/>
</dbReference>
<dbReference type="InterPro" id="IPR002252">
    <property type="entry name" value="Glyco_hydro_36"/>
</dbReference>
<dbReference type="EC" id="3.2.1.22" evidence="4"/>
<dbReference type="CDD" id="cd14791">
    <property type="entry name" value="GH36"/>
    <property type="match status" value="1"/>
</dbReference>
<dbReference type="PANTHER" id="PTHR43053">
    <property type="entry name" value="GLYCOSIDASE FAMILY 31"/>
    <property type="match status" value="1"/>
</dbReference>
<dbReference type="InterPro" id="IPR038417">
    <property type="entry name" value="Alpga-gal_N_sf"/>
</dbReference>
<dbReference type="EMBL" id="BJVQ01000003">
    <property type="protein sequence ID" value="GEL45261.1"/>
    <property type="molecule type" value="Genomic_DNA"/>
</dbReference>
<protein>
    <submittedName>
        <fullName evidence="4">Alpha-galactosidase</fullName>
        <ecNumber evidence="4">3.2.1.22</ecNumber>
    </submittedName>
</protein>
<dbReference type="InterPro" id="IPR013785">
    <property type="entry name" value="Aldolase_TIM"/>
</dbReference>
<reference evidence="4 6" key="2">
    <citation type="submission" date="2020-08" db="EMBL/GenBank/DDBJ databases">
        <title>Sequencing the genomes of 1000 actinobacteria strains.</title>
        <authorList>
            <person name="Klenk H.-P."/>
        </authorList>
    </citation>
    <scope>NUCLEOTIDE SEQUENCE [LARGE SCALE GENOMIC DNA]</scope>
    <source>
        <strain evidence="4 6">DSM 9581</strain>
    </source>
</reference>
<dbReference type="InterPro" id="IPR050985">
    <property type="entry name" value="Alpha-glycosidase_related"/>
</dbReference>
<dbReference type="Proteomes" id="UP000321723">
    <property type="component" value="Unassembled WGS sequence"/>
</dbReference>
<evidence type="ECO:0000313" key="5">
    <source>
        <dbReference type="Proteomes" id="UP000321723"/>
    </source>
</evidence>
<evidence type="ECO:0000256" key="1">
    <source>
        <dbReference type="ARBA" id="ARBA00022801"/>
    </source>
</evidence>
<keyword evidence="1 4" id="KW-0378">Hydrolase</keyword>
<dbReference type="PRINTS" id="PR00743">
    <property type="entry name" value="GLHYDRLASE36"/>
</dbReference>
<dbReference type="RefSeq" id="WP_146832700.1">
    <property type="nucleotide sequence ID" value="NZ_BJVQ01000003.1"/>
</dbReference>
<evidence type="ECO:0000313" key="6">
    <source>
        <dbReference type="Proteomes" id="UP000564629"/>
    </source>
</evidence>
<dbReference type="AlphaFoldDB" id="A0A511F7I6"/>
<evidence type="ECO:0000313" key="3">
    <source>
        <dbReference type="EMBL" id="GEL45261.1"/>
    </source>
</evidence>